<evidence type="ECO:0000313" key="2">
    <source>
        <dbReference type="Proteomes" id="UP000011599"/>
    </source>
</evidence>
<protein>
    <submittedName>
        <fullName evidence="1">Uncharacterized protein</fullName>
    </submittedName>
</protein>
<keyword evidence="2" id="KW-1185">Reference proteome</keyword>
<dbReference type="AlphaFoldDB" id="L9VU59"/>
<sequence>MVLGIASTTAMSTTAGCLGSVRDQFGSDPTAPLGQIDVRNGTEADRAGELIVVRDDGIDLWRSFSIDGKDGQTIYSELIPAAKLGEPVETYQIGVNVEDIGTEWFDLADRVDESTIERCQEYESMVFAFDIRPGERIRSEAVCE</sequence>
<reference evidence="1 2" key="1">
    <citation type="journal article" date="2014" name="PLoS Genet.">
        <title>Phylogenetically driven sequencing of extremely halophilic archaea reveals strategies for static and dynamic osmo-response.</title>
        <authorList>
            <person name="Becker E.A."/>
            <person name="Seitzer P.M."/>
            <person name="Tritt A."/>
            <person name="Larsen D."/>
            <person name="Krusor M."/>
            <person name="Yao A.I."/>
            <person name="Wu D."/>
            <person name="Madern D."/>
            <person name="Eisen J.A."/>
            <person name="Darling A.E."/>
            <person name="Facciotti M.T."/>
        </authorList>
    </citation>
    <scope>NUCLEOTIDE SEQUENCE [LARGE SCALE GENOMIC DNA]</scope>
    <source>
        <strain evidence="1 2">GA33</strain>
    </source>
</reference>
<dbReference type="STRING" id="1114856.GCA_000383975_02627"/>
<gene>
    <name evidence="1" type="ORF">C496_11023</name>
</gene>
<evidence type="ECO:0000313" key="1">
    <source>
        <dbReference type="EMBL" id="ELY40714.1"/>
    </source>
</evidence>
<accession>L9VU59</accession>
<dbReference type="Proteomes" id="UP000011599">
    <property type="component" value="Unassembled WGS sequence"/>
</dbReference>
<dbReference type="EMBL" id="AOHW01000031">
    <property type="protein sequence ID" value="ELY40714.1"/>
    <property type="molecule type" value="Genomic_DNA"/>
</dbReference>
<organism evidence="1 2">
    <name type="scientific">Natronorubrum tibetense GA33</name>
    <dbReference type="NCBI Taxonomy" id="1114856"/>
    <lineage>
        <taxon>Archaea</taxon>
        <taxon>Methanobacteriati</taxon>
        <taxon>Methanobacteriota</taxon>
        <taxon>Stenosarchaea group</taxon>
        <taxon>Halobacteria</taxon>
        <taxon>Halobacteriales</taxon>
        <taxon>Natrialbaceae</taxon>
        <taxon>Natronorubrum</taxon>
    </lineage>
</organism>
<proteinExistence type="predicted"/>
<dbReference type="PATRIC" id="fig|1114856.3.peg.2293"/>
<comment type="caution">
    <text evidence="1">The sequence shown here is derived from an EMBL/GenBank/DDBJ whole genome shotgun (WGS) entry which is preliminary data.</text>
</comment>
<name>L9VU59_9EURY</name>